<feature type="transmembrane region" description="Helical" evidence="6">
    <location>
        <begin position="34"/>
        <end position="54"/>
    </location>
</feature>
<evidence type="ECO:0000256" key="5">
    <source>
        <dbReference type="ARBA" id="ARBA00023136"/>
    </source>
</evidence>
<evidence type="ECO:0000256" key="2">
    <source>
        <dbReference type="ARBA" id="ARBA00022475"/>
    </source>
</evidence>
<dbReference type="OrthoDB" id="8595054at2"/>
<dbReference type="Pfam" id="PF03626">
    <property type="entry name" value="COX4_pro"/>
    <property type="match status" value="1"/>
</dbReference>
<organism evidence="7 8">
    <name type="scientific">Gordonia rhizosphera NBRC 16068</name>
    <dbReference type="NCBI Taxonomy" id="1108045"/>
    <lineage>
        <taxon>Bacteria</taxon>
        <taxon>Bacillati</taxon>
        <taxon>Actinomycetota</taxon>
        <taxon>Actinomycetes</taxon>
        <taxon>Mycobacteriales</taxon>
        <taxon>Gordoniaceae</taxon>
        <taxon>Gordonia</taxon>
    </lineage>
</organism>
<feature type="transmembrane region" description="Helical" evidence="6">
    <location>
        <begin position="12"/>
        <end position="28"/>
    </location>
</feature>
<dbReference type="AlphaFoldDB" id="K6V1D0"/>
<keyword evidence="4 6" id="KW-1133">Transmembrane helix</keyword>
<keyword evidence="5 6" id="KW-0472">Membrane</keyword>
<dbReference type="GO" id="GO:0005886">
    <property type="term" value="C:plasma membrane"/>
    <property type="evidence" value="ECO:0007669"/>
    <property type="project" value="UniProtKB-SubCell"/>
</dbReference>
<keyword evidence="8" id="KW-1185">Reference proteome</keyword>
<evidence type="ECO:0000313" key="8">
    <source>
        <dbReference type="Proteomes" id="UP000008363"/>
    </source>
</evidence>
<evidence type="ECO:0000256" key="6">
    <source>
        <dbReference type="SAM" id="Phobius"/>
    </source>
</evidence>
<comment type="caution">
    <text evidence="7">The sequence shown here is derived from an EMBL/GenBank/DDBJ whole genome shotgun (WGS) entry which is preliminary data.</text>
</comment>
<gene>
    <name evidence="7" type="ORF">GORHZ_069_01020</name>
</gene>
<proteinExistence type="predicted"/>
<keyword evidence="3 6" id="KW-0812">Transmembrane</keyword>
<evidence type="ECO:0000256" key="1">
    <source>
        <dbReference type="ARBA" id="ARBA00004651"/>
    </source>
</evidence>
<reference evidence="7 8" key="1">
    <citation type="submission" date="2012-08" db="EMBL/GenBank/DDBJ databases">
        <title>Whole genome shotgun sequence of Gordonia rhizosphera NBRC 16068.</title>
        <authorList>
            <person name="Takarada H."/>
            <person name="Isaki S."/>
            <person name="Hosoyama A."/>
            <person name="Tsuchikane K."/>
            <person name="Katsumata H."/>
            <person name="Baba S."/>
            <person name="Ohji S."/>
            <person name="Yamazaki S."/>
            <person name="Fujita N."/>
        </authorList>
    </citation>
    <scope>NUCLEOTIDE SEQUENCE [LARGE SCALE GENOMIC DNA]</scope>
    <source>
        <strain evidence="7 8">NBRC 16068</strain>
    </source>
</reference>
<keyword evidence="2" id="KW-1003">Cell membrane</keyword>
<evidence type="ECO:0000256" key="3">
    <source>
        <dbReference type="ARBA" id="ARBA00022692"/>
    </source>
</evidence>
<feature type="transmembrane region" description="Helical" evidence="6">
    <location>
        <begin position="66"/>
        <end position="87"/>
    </location>
</feature>
<comment type="subcellular location">
    <subcellularLocation>
        <location evidence="1">Cell membrane</location>
        <topology evidence="1">Multi-pass membrane protein</topology>
    </subcellularLocation>
</comment>
<evidence type="ECO:0000313" key="7">
    <source>
        <dbReference type="EMBL" id="GAB89723.1"/>
    </source>
</evidence>
<name>K6V1D0_9ACTN</name>
<protein>
    <recommendedName>
        <fullName evidence="9">Cytochrome c oxidase subunit IV</fullName>
    </recommendedName>
</protein>
<dbReference type="Proteomes" id="UP000008363">
    <property type="component" value="Unassembled WGS sequence"/>
</dbReference>
<evidence type="ECO:0000256" key="4">
    <source>
        <dbReference type="ARBA" id="ARBA00022989"/>
    </source>
</evidence>
<sequence>MIRLDESHRLTVTLGVLCSITVLSWWLGHETGGHSTAIGLAVLAMAFVKVWLILRDFMEVRSAPRWLTLVTGGWLIIVAATSVTLFLN</sequence>
<dbReference type="STRING" id="1108045.GORHZ_069_01020"/>
<evidence type="ECO:0008006" key="9">
    <source>
        <dbReference type="Google" id="ProtNLM"/>
    </source>
</evidence>
<accession>K6V1D0</accession>
<dbReference type="InterPro" id="IPR005171">
    <property type="entry name" value="Cyt_c_oxidase_su4_prok"/>
</dbReference>
<dbReference type="EMBL" id="BAHC01000069">
    <property type="protein sequence ID" value="GAB89723.1"/>
    <property type="molecule type" value="Genomic_DNA"/>
</dbReference>